<proteinExistence type="predicted"/>
<dbReference type="AlphaFoldDB" id="F4Y2Y9"/>
<evidence type="ECO:0000256" key="1">
    <source>
        <dbReference type="SAM" id="MobiDB-lite"/>
    </source>
</evidence>
<dbReference type="HOGENOM" id="CLU_013718_1_0_3"/>
<reference evidence="5" key="1">
    <citation type="journal article" date="2011" name="Proc. Natl. Acad. Sci. U.S.A.">
        <title>Genomic insights into the physiology and ecology of the marine filamentous cyanobacterium Lyngbya majuscula.</title>
        <authorList>
            <person name="Jones A.C."/>
            <person name="Monroe E.A."/>
            <person name="Podell S."/>
            <person name="Hess W.R."/>
            <person name="Klages S."/>
            <person name="Esquenazi E."/>
            <person name="Niessen S."/>
            <person name="Hoover H."/>
            <person name="Rothmann M."/>
            <person name="Lasken R.S."/>
            <person name="Yates J.R.III."/>
            <person name="Reinhardt R."/>
            <person name="Kube M."/>
            <person name="Burkart M.D."/>
            <person name="Allen E.E."/>
            <person name="Dorrestein P.C."/>
            <person name="Gerwick W.H."/>
            <person name="Gerwick L."/>
        </authorList>
    </citation>
    <scope>NUCLEOTIDE SEQUENCE [LARGE SCALE GENOMIC DNA]</scope>
    <source>
        <strain evidence="5">3L</strain>
    </source>
</reference>
<feature type="transmembrane region" description="Helical" evidence="2">
    <location>
        <begin position="171"/>
        <end position="188"/>
    </location>
</feature>
<dbReference type="Proteomes" id="UP000003959">
    <property type="component" value="Unassembled WGS sequence"/>
</dbReference>
<dbReference type="Pfam" id="PF12801">
    <property type="entry name" value="Fer4_5"/>
    <property type="match status" value="1"/>
</dbReference>
<evidence type="ECO:0000313" key="5">
    <source>
        <dbReference type="Proteomes" id="UP000003959"/>
    </source>
</evidence>
<feature type="transmembrane region" description="Helical" evidence="2">
    <location>
        <begin position="298"/>
        <end position="316"/>
    </location>
</feature>
<name>F4Y2Y9_9CYAN</name>
<keyword evidence="2" id="KW-0472">Membrane</keyword>
<feature type="transmembrane region" description="Helical" evidence="2">
    <location>
        <begin position="194"/>
        <end position="214"/>
    </location>
</feature>
<evidence type="ECO:0000313" key="4">
    <source>
        <dbReference type="EMBL" id="EGJ28983.1"/>
    </source>
</evidence>
<dbReference type="EMBL" id="GL890971">
    <property type="protein sequence ID" value="EGJ28983.1"/>
    <property type="molecule type" value="Genomic_DNA"/>
</dbReference>
<dbReference type="eggNOG" id="COG0348">
    <property type="taxonomic scope" value="Bacteria"/>
</dbReference>
<keyword evidence="2" id="KW-1133">Transmembrane helix</keyword>
<organism evidence="4 5">
    <name type="scientific">Moorena producens 3L</name>
    <dbReference type="NCBI Taxonomy" id="489825"/>
    <lineage>
        <taxon>Bacteria</taxon>
        <taxon>Bacillati</taxon>
        <taxon>Cyanobacteriota</taxon>
        <taxon>Cyanophyceae</taxon>
        <taxon>Coleofasciculales</taxon>
        <taxon>Coleofasciculaceae</taxon>
        <taxon>Moorena</taxon>
    </lineage>
</organism>
<feature type="region of interest" description="Disordered" evidence="1">
    <location>
        <begin position="583"/>
        <end position="624"/>
    </location>
</feature>
<evidence type="ECO:0000256" key="2">
    <source>
        <dbReference type="SAM" id="Phobius"/>
    </source>
</evidence>
<feature type="transmembrane region" description="Helical" evidence="2">
    <location>
        <begin position="357"/>
        <end position="377"/>
    </location>
</feature>
<dbReference type="InterPro" id="IPR017896">
    <property type="entry name" value="4Fe4S_Fe-S-bd"/>
</dbReference>
<feature type="transmembrane region" description="Helical" evidence="2">
    <location>
        <begin position="397"/>
        <end position="416"/>
    </location>
</feature>
<sequence length="624" mass="71991">MGNSHHQDLVSVLAVRNYPNGYCQWLKLFLIMEQKGVKVMLSKVPEQSWHRVRWVLAISWLILIVSLFYDPISHNLTDPDNLFSLFRDPILTRDPCVQVQGVCLDEKPYALGARMFWGMIVPSAIMIVLVFGHETWRRICPLYFLSQIPRALGLQPQGDISKNPWLVRNHLYVQFAIFFIGLNCRILFVNSDRLVLGLFLSLTIVSAMMMVFLYGGRSWCHYVCPFGMVQMVFTGPRGLLGTEAHNAPPKTITQSMCRTLDKTTGQEKSACISCKSPCMDIDSEKAYWQQLTKPGRKLVQYGYLGMVIGYFVYYWLYAGNFDYYLSGAWTHEENQLGALFKPGFYIMNHPIAIPKLVATPLTFVVFVALSCLICTKLEKTYKAALWRKNQSITHEQVLHRVFSICTFIAFNFFFIYGGRPEINRFPVLVQFLFQSVVILVSSLWLYQTWGRSSHQYTQESLADKLRRQLKKLPLDFSEFLEGRSVDDLKPEELHILAKTLPGANQQYRLGVYKGVLREAIQAGHVNSASSLEVLQQIRDELGINDQQHYQVLEELGKEQENLPILYPHYGRDPYKVLSTIKERQKTSTSNQRTILRESRKQNRSDKRTKLLKDRKDDNQSGDQD</sequence>
<feature type="transmembrane region" description="Helical" evidence="2">
    <location>
        <begin position="52"/>
        <end position="69"/>
    </location>
</feature>
<feature type="domain" description="4Fe-4S ferredoxin-type" evidence="3">
    <location>
        <begin position="199"/>
        <end position="238"/>
    </location>
</feature>
<feature type="compositionally biased region" description="Basic and acidic residues" evidence="1">
    <location>
        <begin position="594"/>
        <end position="618"/>
    </location>
</feature>
<accession>F4Y2Y9</accession>
<keyword evidence="5" id="KW-1185">Reference proteome</keyword>
<feature type="transmembrane region" description="Helical" evidence="2">
    <location>
        <begin position="115"/>
        <end position="132"/>
    </location>
</feature>
<gene>
    <name evidence="4" type="ORF">LYNGBM3L_68750</name>
</gene>
<keyword evidence="2" id="KW-0812">Transmembrane</keyword>
<evidence type="ECO:0000259" key="3">
    <source>
        <dbReference type="Pfam" id="PF12801"/>
    </source>
</evidence>
<protein>
    <recommendedName>
        <fullName evidence="3">4Fe-4S ferredoxin-type domain-containing protein</fullName>
    </recommendedName>
</protein>
<feature type="transmembrane region" description="Helical" evidence="2">
    <location>
        <begin position="428"/>
        <end position="446"/>
    </location>
</feature>